<reference evidence="5 6" key="1">
    <citation type="submission" date="2019-07" db="EMBL/GenBank/DDBJ databases">
        <title>Whole genome shotgun sequence of Methylobacterium gnaphalii NBRC 107716.</title>
        <authorList>
            <person name="Hosoyama A."/>
            <person name="Uohara A."/>
            <person name="Ohji S."/>
            <person name="Ichikawa N."/>
        </authorList>
    </citation>
    <scope>NUCLEOTIDE SEQUENCE [LARGE SCALE GENOMIC DNA]</scope>
    <source>
        <strain evidence="5 6">NBRC 107716</strain>
    </source>
</reference>
<dbReference type="GO" id="GO:0016620">
    <property type="term" value="F:oxidoreductase activity, acting on the aldehyde or oxo group of donors, NAD or NADP as acceptor"/>
    <property type="evidence" value="ECO:0007669"/>
    <property type="project" value="InterPro"/>
</dbReference>
<dbReference type="PANTHER" id="PTHR42804:SF1">
    <property type="entry name" value="ALDEHYDE DEHYDROGENASE-RELATED"/>
    <property type="match status" value="1"/>
</dbReference>
<comment type="caution">
    <text evidence="5">The sequence shown here is derived from an EMBL/GenBank/DDBJ whole genome shotgun (WGS) entry which is preliminary data.</text>
</comment>
<dbReference type="InterPro" id="IPR015590">
    <property type="entry name" value="Aldehyde_DH_dom"/>
</dbReference>
<dbReference type="CDD" id="cd07138">
    <property type="entry name" value="ALDH_CddD_SSP0762"/>
    <property type="match status" value="1"/>
</dbReference>
<dbReference type="Gene3D" id="3.40.605.10">
    <property type="entry name" value="Aldehyde Dehydrogenase, Chain A, domain 1"/>
    <property type="match status" value="1"/>
</dbReference>
<dbReference type="RefSeq" id="WP_147048434.1">
    <property type="nucleotide sequence ID" value="NZ_BJZV01000027.1"/>
</dbReference>
<keyword evidence="2" id="KW-0560">Oxidoreductase</keyword>
<dbReference type="Gene3D" id="3.40.309.10">
    <property type="entry name" value="Aldehyde Dehydrogenase, Chain A, domain 2"/>
    <property type="match status" value="1"/>
</dbReference>
<keyword evidence="6" id="KW-1185">Reference proteome</keyword>
<feature type="domain" description="Aldehyde dehydrogenase" evidence="4">
    <location>
        <begin position="13"/>
        <end position="470"/>
    </location>
</feature>
<dbReference type="InterPro" id="IPR016162">
    <property type="entry name" value="Ald_DH_N"/>
</dbReference>
<dbReference type="Pfam" id="PF00171">
    <property type="entry name" value="Aldedh"/>
    <property type="match status" value="1"/>
</dbReference>
<keyword evidence="3" id="KW-0558">Oxidation</keyword>
<accession>A0A512JPZ6</accession>
<dbReference type="SUPFAM" id="SSF53720">
    <property type="entry name" value="ALDH-like"/>
    <property type="match status" value="1"/>
</dbReference>
<dbReference type="PANTHER" id="PTHR42804">
    <property type="entry name" value="ALDEHYDE DEHYDROGENASE"/>
    <property type="match status" value="1"/>
</dbReference>
<dbReference type="EMBL" id="BJZV01000027">
    <property type="protein sequence ID" value="GEP12035.1"/>
    <property type="molecule type" value="Genomic_DNA"/>
</dbReference>
<comment type="similarity">
    <text evidence="1">Belongs to the aldehyde dehydrogenase family.</text>
</comment>
<name>A0A512JPZ6_9HYPH</name>
<gene>
    <name evidence="5" type="ORF">MGN01_38800</name>
</gene>
<organism evidence="5 6">
    <name type="scientific">Methylobacterium gnaphalii</name>
    <dbReference type="NCBI Taxonomy" id="1010610"/>
    <lineage>
        <taxon>Bacteria</taxon>
        <taxon>Pseudomonadati</taxon>
        <taxon>Pseudomonadota</taxon>
        <taxon>Alphaproteobacteria</taxon>
        <taxon>Hyphomicrobiales</taxon>
        <taxon>Methylobacteriaceae</taxon>
        <taxon>Methylobacterium</taxon>
    </lineage>
</organism>
<dbReference type="AlphaFoldDB" id="A0A512JPZ6"/>
<evidence type="ECO:0000313" key="5">
    <source>
        <dbReference type="EMBL" id="GEP12035.1"/>
    </source>
</evidence>
<dbReference type="InterPro" id="IPR016163">
    <property type="entry name" value="Ald_DH_C"/>
</dbReference>
<dbReference type="FunFam" id="3.40.605.10:FF:000007">
    <property type="entry name" value="NAD/NADP-dependent betaine aldehyde dehydrogenase"/>
    <property type="match status" value="1"/>
</dbReference>
<sequence>MRRNDLFYIDGRWVQSDTGDTCSVLHPATGGIVATIALGSRSDVDHAVEAARRAFDRYADTSVEERIALFDRIVTAYERRWDDLAEAMTLEMGTPITFSREIQTKMGLSHLEEMRRVLVEYPFERDRKGSTIRREPIGVCGLITPWNWPINQITSKLAPALAAGCTMVVKPSEFAPVSPMILMEILHEAGVPPGVVNLVNGTGEIVGDAISRHPGIDMVSFTGSTRAGILVAQAAAPTVKRVTQELGGKSANILLPDADLERAVPAGVLRCYFNAGQSCQAPTRMIAPRSQRDTVVRLAAQAAASVVVGDPFDPKTTMGPLANAAQYERVQALIESGIEEGATLVAGGLGRPDGLEGGSYVRPTVFADVGPSMSIARKEIFGPVLVIQFYDELEEAIDLANDSEYGLAGYVQSRDAAAARRVAKRLRAGRIYLNGATATPDVPFGGYKQSGNGREQGVFGLEEYLEVKAIVA</sequence>
<evidence type="ECO:0000313" key="6">
    <source>
        <dbReference type="Proteomes" id="UP000321750"/>
    </source>
</evidence>
<protein>
    <submittedName>
        <fullName evidence="5">Aldehyde dehydrogenase</fullName>
    </submittedName>
</protein>
<proteinExistence type="inferred from homology"/>
<dbReference type="OrthoDB" id="9812625at2"/>
<evidence type="ECO:0000256" key="3">
    <source>
        <dbReference type="ARBA" id="ARBA00023097"/>
    </source>
</evidence>
<dbReference type="InterPro" id="IPR016161">
    <property type="entry name" value="Ald_DH/histidinol_DH"/>
</dbReference>
<evidence type="ECO:0000259" key="4">
    <source>
        <dbReference type="Pfam" id="PF00171"/>
    </source>
</evidence>
<evidence type="ECO:0000256" key="2">
    <source>
        <dbReference type="ARBA" id="ARBA00023002"/>
    </source>
</evidence>
<dbReference type="Proteomes" id="UP000321750">
    <property type="component" value="Unassembled WGS sequence"/>
</dbReference>
<evidence type="ECO:0000256" key="1">
    <source>
        <dbReference type="ARBA" id="ARBA00009986"/>
    </source>
</evidence>
<dbReference type="FunFam" id="3.40.309.10:FF:000012">
    <property type="entry name" value="Betaine aldehyde dehydrogenase"/>
    <property type="match status" value="1"/>
</dbReference>